<name>A0AAJ7EAV0_PAPXU</name>
<dbReference type="InterPro" id="IPR047579">
    <property type="entry name" value="DD_CABYR_SP17"/>
</dbReference>
<gene>
    <name evidence="3" type="primary">LOC106119359</name>
</gene>
<feature type="region of interest" description="Disordered" evidence="1">
    <location>
        <begin position="207"/>
        <end position="233"/>
    </location>
</feature>
<dbReference type="SMART" id="SM00394">
    <property type="entry name" value="RIIa"/>
    <property type="match status" value="1"/>
</dbReference>
<dbReference type="PANTHER" id="PTHR10699:SF11">
    <property type="entry name" value="IGLOO, ISOFORM A"/>
    <property type="match status" value="1"/>
</dbReference>
<dbReference type="RefSeq" id="XP_013169739.1">
    <property type="nucleotide sequence ID" value="XM_013314285.1"/>
</dbReference>
<dbReference type="PROSITE" id="PS50096">
    <property type="entry name" value="IQ"/>
    <property type="match status" value="1"/>
</dbReference>
<dbReference type="CDD" id="cd12100">
    <property type="entry name" value="DD_CABYR_SP17"/>
    <property type="match status" value="1"/>
</dbReference>
<protein>
    <submittedName>
        <fullName evidence="3">Uncharacterized protein LOC106119359 isoform X1</fullName>
    </submittedName>
</protein>
<dbReference type="GO" id="GO:0005516">
    <property type="term" value="F:calmodulin binding"/>
    <property type="evidence" value="ECO:0007669"/>
    <property type="project" value="TreeGrafter"/>
</dbReference>
<sequence>MNELLQKHGCANVFTIPEGLKELMADIAREVLREQPKNIHEFISNYLSVLLITREHGVMAVKILEDLCDCRPSVSQHLIELGLDRTSAETLAQIIKDELETVETSDDKENIKESDILKKMLSSVPLDEEMAANVCQIVRNAYKDYVYKKKLMEHSTSMRGDEPWQLAAERTLALYKKTKPSLHELHRASERIQAAYRGYHVRRNLLKHLKPKKRRSGPQESAPGSTPDIGGSREINLGPLIKIKVREDNVYAMFEDQATATLGLSYHPTKTLTHVEDDFDEGRAVETGKTGTWPICGTMKTEIRMVQVDARSRDVSGPEDDIEDTQPLCMEREAMDVFTEQPSDRSYSLDHRALGTPARKISFSTMPPEMIPNDDDDFPEIQEAIQEALDDITNDVLQEIPEDIPNSFDDKDPDYTPVSSVASLTSAEIEDQDNVDVKDDTFYVA</sequence>
<evidence type="ECO:0000259" key="2">
    <source>
        <dbReference type="SMART" id="SM00394"/>
    </source>
</evidence>
<accession>A0AAJ7EAV0</accession>
<dbReference type="SUPFAM" id="SSF47391">
    <property type="entry name" value="Dimerization-anchoring domain of cAMP-dependent PK regulatory subunit"/>
    <property type="match status" value="1"/>
</dbReference>
<dbReference type="InterPro" id="IPR003117">
    <property type="entry name" value="cAMP_dep_PK_reg_su_I/II_a/b"/>
</dbReference>
<feature type="domain" description="RIIa" evidence="2">
    <location>
        <begin position="18"/>
        <end position="55"/>
    </location>
</feature>
<dbReference type="GeneID" id="106119359"/>
<organism evidence="3">
    <name type="scientific">Papilio xuthus</name>
    <name type="common">Asian swallowtail butterfly</name>
    <dbReference type="NCBI Taxonomy" id="66420"/>
    <lineage>
        <taxon>Eukaryota</taxon>
        <taxon>Metazoa</taxon>
        <taxon>Ecdysozoa</taxon>
        <taxon>Arthropoda</taxon>
        <taxon>Hexapoda</taxon>
        <taxon>Insecta</taxon>
        <taxon>Pterygota</taxon>
        <taxon>Neoptera</taxon>
        <taxon>Endopterygota</taxon>
        <taxon>Lepidoptera</taxon>
        <taxon>Glossata</taxon>
        <taxon>Ditrysia</taxon>
        <taxon>Papilionoidea</taxon>
        <taxon>Papilionidae</taxon>
        <taxon>Papilioninae</taxon>
        <taxon>Papilio</taxon>
    </lineage>
</organism>
<dbReference type="Gene3D" id="1.20.890.10">
    <property type="entry name" value="cAMP-dependent protein kinase regulatory subunit, dimerization-anchoring domain"/>
    <property type="match status" value="1"/>
</dbReference>
<dbReference type="CDD" id="cd23767">
    <property type="entry name" value="IQCD"/>
    <property type="match status" value="1"/>
</dbReference>
<dbReference type="Proteomes" id="UP000694872">
    <property type="component" value="Unplaced"/>
</dbReference>
<proteinExistence type="predicted"/>
<evidence type="ECO:0000313" key="3">
    <source>
        <dbReference type="RefSeq" id="XP_013169739.1"/>
    </source>
</evidence>
<dbReference type="AlphaFoldDB" id="A0AAJ7EAV0"/>
<evidence type="ECO:0000256" key="1">
    <source>
        <dbReference type="SAM" id="MobiDB-lite"/>
    </source>
</evidence>
<dbReference type="PANTHER" id="PTHR10699">
    <property type="entry name" value="NEUROMODULIN"/>
    <property type="match status" value="1"/>
</dbReference>
<reference evidence="3" key="1">
    <citation type="submission" date="2025-08" db="UniProtKB">
        <authorList>
            <consortium name="RefSeq"/>
        </authorList>
    </citation>
    <scope>IDENTIFICATION</scope>
</reference>
<dbReference type="Pfam" id="PF02197">
    <property type="entry name" value="RIIa"/>
    <property type="match status" value="1"/>
</dbReference>
<feature type="compositionally biased region" description="Basic residues" evidence="1">
    <location>
        <begin position="207"/>
        <end position="216"/>
    </location>
</feature>
<dbReference type="KEGG" id="pxu:106119359"/>